<evidence type="ECO:0000313" key="2">
    <source>
        <dbReference type="Proteomes" id="UP001281761"/>
    </source>
</evidence>
<sequence length="320" mass="35668">MKLQPALDASLEAKAVKFLESVVKKDFYSSEAFLRSFASPSDISLTNFVQHLGVLISYANRAIAKVTMEIVDSLINRCSIANRLALIKANLIPEIINTLNPQSLSFAEAVDIHINVMKSITNFVWLATPDGLANNRIKHSDESQTINETILKQVLEPSKKYIWHLCVNRFSIIAGDQSNNFLTLLARILKMSPFYQPTMDLPASAPADEARCHFLSLSLPTPQLMSGCPFTLHQITSQLTRGKDEIAVGSTQLKQNRPTQQRADRQNTDTADIALYLPHRLNSHCKTTKADVSESLFLTDRFNGIARTVHMTKRETDGNG</sequence>
<reference evidence="1 2" key="1">
    <citation type="journal article" date="2022" name="bioRxiv">
        <title>Genomics of Preaxostyla Flagellates Illuminates Evolutionary Transitions and the Path Towards Mitochondrial Loss.</title>
        <authorList>
            <person name="Novak L.V.F."/>
            <person name="Treitli S.C."/>
            <person name="Pyrih J."/>
            <person name="Halakuc P."/>
            <person name="Pipaliya S.V."/>
            <person name="Vacek V."/>
            <person name="Brzon O."/>
            <person name="Soukal P."/>
            <person name="Eme L."/>
            <person name="Dacks J.B."/>
            <person name="Karnkowska A."/>
            <person name="Elias M."/>
            <person name="Hampl V."/>
        </authorList>
    </citation>
    <scope>NUCLEOTIDE SEQUENCE [LARGE SCALE GENOMIC DNA]</scope>
    <source>
        <strain evidence="1">NAU3</strain>
        <tissue evidence="1">Gut</tissue>
    </source>
</reference>
<gene>
    <name evidence="1" type="ORF">BLNAU_14939</name>
</gene>
<dbReference type="Proteomes" id="UP001281761">
    <property type="component" value="Unassembled WGS sequence"/>
</dbReference>
<proteinExistence type="predicted"/>
<comment type="caution">
    <text evidence="1">The sequence shown here is derived from an EMBL/GenBank/DDBJ whole genome shotgun (WGS) entry which is preliminary data.</text>
</comment>
<protein>
    <submittedName>
        <fullName evidence="1">Uncharacterized protein</fullName>
    </submittedName>
</protein>
<evidence type="ECO:0000313" key="1">
    <source>
        <dbReference type="EMBL" id="KAK2950137.1"/>
    </source>
</evidence>
<keyword evidence="2" id="KW-1185">Reference proteome</keyword>
<organism evidence="1 2">
    <name type="scientific">Blattamonas nauphoetae</name>
    <dbReference type="NCBI Taxonomy" id="2049346"/>
    <lineage>
        <taxon>Eukaryota</taxon>
        <taxon>Metamonada</taxon>
        <taxon>Preaxostyla</taxon>
        <taxon>Oxymonadida</taxon>
        <taxon>Blattamonas</taxon>
    </lineage>
</organism>
<name>A0ABQ9XC95_9EUKA</name>
<accession>A0ABQ9XC95</accession>
<dbReference type="EMBL" id="JARBJD010000142">
    <property type="protein sequence ID" value="KAK2950137.1"/>
    <property type="molecule type" value="Genomic_DNA"/>
</dbReference>